<accession>A0A9X0WCG0</accession>
<dbReference type="RefSeq" id="WP_200248370.1">
    <property type="nucleotide sequence ID" value="NZ_NRRY01000050.1"/>
</dbReference>
<evidence type="ECO:0000313" key="1">
    <source>
        <dbReference type="EMBL" id="MBK1620856.1"/>
    </source>
</evidence>
<gene>
    <name evidence="1" type="ORF">CKO42_20985</name>
</gene>
<sequence length="150" mass="16894">MKQADIARHLDLSVRALRERYAAGQIDKTADLDAQRVQYIRLLRETAANRAPNGPLDPQQEKARLDQLRADEVEIRLAEKRKELVPIEDYERHMAGAFKVVATTLESLPDRLERDVGLSPEAVTACYRAVDGLRNDLASRLQRANAHPAS</sequence>
<comment type="caution">
    <text evidence="1">The sequence shown here is derived from an EMBL/GenBank/DDBJ whole genome shotgun (WGS) entry which is preliminary data.</text>
</comment>
<dbReference type="EMBL" id="NRRY01000050">
    <property type="protein sequence ID" value="MBK1620856.1"/>
    <property type="molecule type" value="Genomic_DNA"/>
</dbReference>
<evidence type="ECO:0000313" key="2">
    <source>
        <dbReference type="Proteomes" id="UP001138768"/>
    </source>
</evidence>
<proteinExistence type="predicted"/>
<organism evidence="1 2">
    <name type="scientific">Lamprobacter modestohalophilus</name>
    <dbReference type="NCBI Taxonomy" id="1064514"/>
    <lineage>
        <taxon>Bacteria</taxon>
        <taxon>Pseudomonadati</taxon>
        <taxon>Pseudomonadota</taxon>
        <taxon>Gammaproteobacteria</taxon>
        <taxon>Chromatiales</taxon>
        <taxon>Chromatiaceae</taxon>
        <taxon>Lamprobacter</taxon>
    </lineage>
</organism>
<evidence type="ECO:0008006" key="3">
    <source>
        <dbReference type="Google" id="ProtNLM"/>
    </source>
</evidence>
<dbReference type="Proteomes" id="UP001138768">
    <property type="component" value="Unassembled WGS sequence"/>
</dbReference>
<dbReference type="Pfam" id="PF07278">
    <property type="entry name" value="DUF1441"/>
    <property type="match status" value="1"/>
</dbReference>
<reference evidence="1 2" key="1">
    <citation type="journal article" date="2020" name="Microorganisms">
        <title>Osmotic Adaptation and Compatible Solute Biosynthesis of Phototrophic Bacteria as Revealed from Genome Analyses.</title>
        <authorList>
            <person name="Imhoff J.F."/>
            <person name="Rahn T."/>
            <person name="Kunzel S."/>
            <person name="Keller A."/>
            <person name="Neulinger S.C."/>
        </authorList>
    </citation>
    <scope>NUCLEOTIDE SEQUENCE [LARGE SCALE GENOMIC DNA]</scope>
    <source>
        <strain evidence="1 2">DSM 25653</strain>
    </source>
</reference>
<dbReference type="AlphaFoldDB" id="A0A9X0WCG0"/>
<dbReference type="InterPro" id="IPR009901">
    <property type="entry name" value="Phage_VT1-Sakai_H0025"/>
</dbReference>
<name>A0A9X0WCG0_9GAMM</name>
<keyword evidence="2" id="KW-1185">Reference proteome</keyword>
<protein>
    <recommendedName>
        <fullName evidence="3">DUF1441 family protein</fullName>
    </recommendedName>
</protein>